<dbReference type="Pfam" id="PF01988">
    <property type="entry name" value="VIT1"/>
    <property type="match status" value="1"/>
</dbReference>
<keyword evidence="5" id="KW-0175">Coiled coil</keyword>
<gene>
    <name evidence="7" type="ORF">UFOPK1740_00408</name>
</gene>
<feature type="transmembrane region" description="Helical" evidence="6">
    <location>
        <begin position="21"/>
        <end position="44"/>
    </location>
</feature>
<evidence type="ECO:0000256" key="2">
    <source>
        <dbReference type="ARBA" id="ARBA00022692"/>
    </source>
</evidence>
<evidence type="ECO:0000256" key="6">
    <source>
        <dbReference type="SAM" id="Phobius"/>
    </source>
</evidence>
<dbReference type="GO" id="GO:0005384">
    <property type="term" value="F:manganese ion transmembrane transporter activity"/>
    <property type="evidence" value="ECO:0007669"/>
    <property type="project" value="InterPro"/>
</dbReference>
<comment type="subcellular location">
    <subcellularLocation>
        <location evidence="1">Endomembrane system</location>
        <topology evidence="1">Multi-pass membrane protein</topology>
    </subcellularLocation>
</comment>
<dbReference type="GO" id="GO:0030026">
    <property type="term" value="P:intracellular manganese ion homeostasis"/>
    <property type="evidence" value="ECO:0007669"/>
    <property type="project" value="InterPro"/>
</dbReference>
<feature type="transmembrane region" description="Helical" evidence="6">
    <location>
        <begin position="159"/>
        <end position="181"/>
    </location>
</feature>
<dbReference type="EMBL" id="CAEZTU010000010">
    <property type="protein sequence ID" value="CAB4573490.1"/>
    <property type="molecule type" value="Genomic_DNA"/>
</dbReference>
<protein>
    <submittedName>
        <fullName evidence="7">Unannotated protein</fullName>
    </submittedName>
</protein>
<accession>A0A6J6EAB7</accession>
<reference evidence="7" key="1">
    <citation type="submission" date="2020-05" db="EMBL/GenBank/DDBJ databases">
        <authorList>
            <person name="Chiriac C."/>
            <person name="Salcher M."/>
            <person name="Ghai R."/>
            <person name="Kavagutti S V."/>
        </authorList>
    </citation>
    <scope>NUCLEOTIDE SEQUENCE</scope>
</reference>
<feature type="transmembrane region" description="Helical" evidence="6">
    <location>
        <begin position="56"/>
        <end position="75"/>
    </location>
</feature>
<evidence type="ECO:0000256" key="4">
    <source>
        <dbReference type="ARBA" id="ARBA00023136"/>
    </source>
</evidence>
<dbReference type="AlphaFoldDB" id="A0A6J6EAB7"/>
<keyword evidence="3 6" id="KW-1133">Transmembrane helix</keyword>
<evidence type="ECO:0000256" key="1">
    <source>
        <dbReference type="ARBA" id="ARBA00004127"/>
    </source>
</evidence>
<keyword evidence="2 6" id="KW-0812">Transmembrane</keyword>
<dbReference type="PANTHER" id="PTHR31851">
    <property type="entry name" value="FE(2+)/MN(2+) TRANSPORTER PCL1"/>
    <property type="match status" value="1"/>
</dbReference>
<sequence>MSKGEKYLSEEIIHRNINGGWLRPAVFGAMDGLVSNFALMIGVAGGSKALGAENTSAIVLAGFAGLLAGAFSMAAGEYTSVKSQAELALAEIELERNEIKNNLDHEIRELAEVWMNRGVTETVALQFSKELSKNEQAFLDAHTSVEFGVTADDLPSANVAAISSFIAFGGGALVPLVPYMFGLTDIVYSMVISLFGLFLAGALVSLVTTRTWWYSGIRQLLLGSGAAAVTWFLGSTIGAAL</sequence>
<dbReference type="GO" id="GO:0012505">
    <property type="term" value="C:endomembrane system"/>
    <property type="evidence" value="ECO:0007669"/>
    <property type="project" value="UniProtKB-SubCell"/>
</dbReference>
<organism evidence="7">
    <name type="scientific">freshwater metagenome</name>
    <dbReference type="NCBI Taxonomy" id="449393"/>
    <lineage>
        <taxon>unclassified sequences</taxon>
        <taxon>metagenomes</taxon>
        <taxon>ecological metagenomes</taxon>
    </lineage>
</organism>
<feature type="transmembrane region" description="Helical" evidence="6">
    <location>
        <begin position="187"/>
        <end position="208"/>
    </location>
</feature>
<proteinExistence type="predicted"/>
<evidence type="ECO:0000256" key="5">
    <source>
        <dbReference type="SAM" id="Coils"/>
    </source>
</evidence>
<feature type="transmembrane region" description="Helical" evidence="6">
    <location>
        <begin position="220"/>
        <end position="240"/>
    </location>
</feature>
<evidence type="ECO:0000256" key="3">
    <source>
        <dbReference type="ARBA" id="ARBA00022989"/>
    </source>
</evidence>
<name>A0A6J6EAB7_9ZZZZ</name>
<evidence type="ECO:0000313" key="7">
    <source>
        <dbReference type="EMBL" id="CAB4573490.1"/>
    </source>
</evidence>
<feature type="coiled-coil region" evidence="5">
    <location>
        <begin position="82"/>
        <end position="109"/>
    </location>
</feature>
<keyword evidence="4 6" id="KW-0472">Membrane</keyword>
<dbReference type="InterPro" id="IPR008217">
    <property type="entry name" value="Ccc1_fam"/>
</dbReference>